<evidence type="ECO:0000256" key="6">
    <source>
        <dbReference type="ARBA" id="ARBA00022833"/>
    </source>
</evidence>
<proteinExistence type="inferred from homology"/>
<comment type="caution">
    <text evidence="11">The sequence shown here is derived from an EMBL/GenBank/DDBJ whole genome shotgun (WGS) entry which is preliminary data.</text>
</comment>
<protein>
    <recommendedName>
        <fullName evidence="12">Purine nucleoside phosphorylase</fullName>
    </recommendedName>
</protein>
<dbReference type="CDD" id="cd16833">
    <property type="entry name" value="YfiH"/>
    <property type="match status" value="1"/>
</dbReference>
<sequence length="282" mass="31695">MKEDFKFWRLKEKNGVVYLAFEGWKGVNVFYSTRIGGVSSPPYDTLNLHYGRGDDISNVKFNRKRFFNAVSIDERNIVYTKQTHSDIVNIVNDSSDKLKGDGMITDRKSIVLGVFTADCIAVFFHSTINKIISIVHSGRAGAEKGIAKKGVDKMCEAFDIKAESIEALLGPSLGPCCYEVGKEFLKRFKREYLIERKKNIYLDMWKMVREQLEESGVKKILVPEICSCSLDNLFFSYRKSGEKTGENLGIIGMIDDRKQAGSDFIGSTGVGESGQEGEQSEE</sequence>
<keyword evidence="5" id="KW-0378">Hydrolase</keyword>
<dbReference type="Pfam" id="PF02578">
    <property type="entry name" value="Cu-oxidase_4"/>
    <property type="match status" value="1"/>
</dbReference>
<dbReference type="InterPro" id="IPR003730">
    <property type="entry name" value="Cu_polyphenol_OxRdtase"/>
</dbReference>
<evidence type="ECO:0000313" key="11">
    <source>
        <dbReference type="EMBL" id="GAI76643.1"/>
    </source>
</evidence>
<comment type="similarity">
    <text evidence="2">Belongs to the purine nucleoside phosphorylase YfiH/LACC1 family.</text>
</comment>
<reference evidence="11" key="1">
    <citation type="journal article" date="2014" name="Front. Microbiol.">
        <title>High frequency of phylogenetically diverse reductive dehalogenase-homologous genes in deep subseafloor sedimentary metagenomes.</title>
        <authorList>
            <person name="Kawai M."/>
            <person name="Futagami T."/>
            <person name="Toyoda A."/>
            <person name="Takaki Y."/>
            <person name="Nishi S."/>
            <person name="Hori S."/>
            <person name="Arai W."/>
            <person name="Tsubouchi T."/>
            <person name="Morono Y."/>
            <person name="Uchiyama I."/>
            <person name="Ito T."/>
            <person name="Fujiyama A."/>
            <person name="Inagaki F."/>
            <person name="Takami H."/>
        </authorList>
    </citation>
    <scope>NUCLEOTIDE SEQUENCE</scope>
    <source>
        <strain evidence="11">Expedition CK06-06</strain>
    </source>
</reference>
<comment type="catalytic activity">
    <reaction evidence="9">
        <text>S-methyl-5'-thioadenosine + phosphate = 5-(methylsulfanyl)-alpha-D-ribose 1-phosphate + adenine</text>
        <dbReference type="Rhea" id="RHEA:11852"/>
        <dbReference type="ChEBI" id="CHEBI:16708"/>
        <dbReference type="ChEBI" id="CHEBI:17509"/>
        <dbReference type="ChEBI" id="CHEBI:43474"/>
        <dbReference type="ChEBI" id="CHEBI:58533"/>
        <dbReference type="EC" id="2.4.2.28"/>
    </reaction>
    <physiologicalReaction direction="left-to-right" evidence="9">
        <dbReference type="Rhea" id="RHEA:11853"/>
    </physiologicalReaction>
</comment>
<accession>X1R7X6</accession>
<dbReference type="EMBL" id="BARW01006494">
    <property type="protein sequence ID" value="GAI76643.1"/>
    <property type="molecule type" value="Genomic_DNA"/>
</dbReference>
<name>X1R7X6_9ZZZZ</name>
<comment type="catalytic activity">
    <reaction evidence="8">
        <text>adenosine + phosphate = alpha-D-ribose 1-phosphate + adenine</text>
        <dbReference type="Rhea" id="RHEA:27642"/>
        <dbReference type="ChEBI" id="CHEBI:16335"/>
        <dbReference type="ChEBI" id="CHEBI:16708"/>
        <dbReference type="ChEBI" id="CHEBI:43474"/>
        <dbReference type="ChEBI" id="CHEBI:57720"/>
        <dbReference type="EC" id="2.4.2.1"/>
    </reaction>
    <physiologicalReaction direction="left-to-right" evidence="8">
        <dbReference type="Rhea" id="RHEA:27643"/>
    </physiologicalReaction>
</comment>
<evidence type="ECO:0000256" key="4">
    <source>
        <dbReference type="ARBA" id="ARBA00022723"/>
    </source>
</evidence>
<keyword evidence="6" id="KW-0862">Zinc</keyword>
<keyword evidence="3" id="KW-0808">Transferase</keyword>
<dbReference type="SUPFAM" id="SSF64438">
    <property type="entry name" value="CNF1/YfiH-like putative cysteine hydrolases"/>
    <property type="match status" value="1"/>
</dbReference>
<dbReference type="NCBIfam" id="TIGR00726">
    <property type="entry name" value="peptidoglycan editing factor PgeF"/>
    <property type="match status" value="1"/>
</dbReference>
<dbReference type="GO" id="GO:0005507">
    <property type="term" value="F:copper ion binding"/>
    <property type="evidence" value="ECO:0007669"/>
    <property type="project" value="TreeGrafter"/>
</dbReference>
<evidence type="ECO:0000256" key="7">
    <source>
        <dbReference type="ARBA" id="ARBA00047989"/>
    </source>
</evidence>
<evidence type="ECO:0000256" key="3">
    <source>
        <dbReference type="ARBA" id="ARBA00022679"/>
    </source>
</evidence>
<evidence type="ECO:0000256" key="5">
    <source>
        <dbReference type="ARBA" id="ARBA00022801"/>
    </source>
</evidence>
<evidence type="ECO:0000256" key="2">
    <source>
        <dbReference type="ARBA" id="ARBA00007353"/>
    </source>
</evidence>
<keyword evidence="4" id="KW-0479">Metal-binding</keyword>
<organism evidence="11">
    <name type="scientific">marine sediment metagenome</name>
    <dbReference type="NCBI Taxonomy" id="412755"/>
    <lineage>
        <taxon>unclassified sequences</taxon>
        <taxon>metagenomes</taxon>
        <taxon>ecological metagenomes</taxon>
    </lineage>
</organism>
<evidence type="ECO:0000256" key="10">
    <source>
        <dbReference type="SAM" id="MobiDB-lite"/>
    </source>
</evidence>
<evidence type="ECO:0008006" key="12">
    <source>
        <dbReference type="Google" id="ProtNLM"/>
    </source>
</evidence>
<evidence type="ECO:0000256" key="9">
    <source>
        <dbReference type="ARBA" id="ARBA00049893"/>
    </source>
</evidence>
<dbReference type="AlphaFoldDB" id="X1R7X6"/>
<dbReference type="GO" id="GO:0016787">
    <property type="term" value="F:hydrolase activity"/>
    <property type="evidence" value="ECO:0007669"/>
    <property type="project" value="UniProtKB-KW"/>
</dbReference>
<dbReference type="InterPro" id="IPR011324">
    <property type="entry name" value="Cytotoxic_necrot_fac-like_cat"/>
</dbReference>
<dbReference type="PANTHER" id="PTHR30616">
    <property type="entry name" value="UNCHARACTERIZED PROTEIN YFIH"/>
    <property type="match status" value="1"/>
</dbReference>
<dbReference type="Gene3D" id="3.60.140.10">
    <property type="entry name" value="CNF1/YfiH-like putative cysteine hydrolases"/>
    <property type="match status" value="1"/>
</dbReference>
<evidence type="ECO:0000256" key="8">
    <source>
        <dbReference type="ARBA" id="ARBA00048968"/>
    </source>
</evidence>
<comment type="catalytic activity">
    <reaction evidence="1">
        <text>inosine + phosphate = alpha-D-ribose 1-phosphate + hypoxanthine</text>
        <dbReference type="Rhea" id="RHEA:27646"/>
        <dbReference type="ChEBI" id="CHEBI:17368"/>
        <dbReference type="ChEBI" id="CHEBI:17596"/>
        <dbReference type="ChEBI" id="CHEBI:43474"/>
        <dbReference type="ChEBI" id="CHEBI:57720"/>
        <dbReference type="EC" id="2.4.2.1"/>
    </reaction>
    <physiologicalReaction direction="left-to-right" evidence="1">
        <dbReference type="Rhea" id="RHEA:27647"/>
    </physiologicalReaction>
</comment>
<gene>
    <name evidence="11" type="ORF">S12H4_13636</name>
</gene>
<feature type="region of interest" description="Disordered" evidence="10">
    <location>
        <begin position="262"/>
        <end position="282"/>
    </location>
</feature>
<dbReference type="GO" id="GO:0017061">
    <property type="term" value="F:S-methyl-5-thioadenosine phosphorylase activity"/>
    <property type="evidence" value="ECO:0007669"/>
    <property type="project" value="UniProtKB-EC"/>
</dbReference>
<comment type="catalytic activity">
    <reaction evidence="7">
        <text>adenosine + H2O + H(+) = inosine + NH4(+)</text>
        <dbReference type="Rhea" id="RHEA:24408"/>
        <dbReference type="ChEBI" id="CHEBI:15377"/>
        <dbReference type="ChEBI" id="CHEBI:15378"/>
        <dbReference type="ChEBI" id="CHEBI:16335"/>
        <dbReference type="ChEBI" id="CHEBI:17596"/>
        <dbReference type="ChEBI" id="CHEBI:28938"/>
        <dbReference type="EC" id="3.5.4.4"/>
    </reaction>
    <physiologicalReaction direction="left-to-right" evidence="7">
        <dbReference type="Rhea" id="RHEA:24409"/>
    </physiologicalReaction>
</comment>
<dbReference type="InterPro" id="IPR038371">
    <property type="entry name" value="Cu_polyphenol_OxRdtase_sf"/>
</dbReference>
<evidence type="ECO:0000256" key="1">
    <source>
        <dbReference type="ARBA" id="ARBA00000553"/>
    </source>
</evidence>
<dbReference type="PANTHER" id="PTHR30616:SF2">
    <property type="entry name" value="PURINE NUCLEOSIDE PHOSPHORYLASE LACC1"/>
    <property type="match status" value="1"/>
</dbReference>